<comment type="caution">
    <text evidence="2">The sequence shown here is derived from an EMBL/GenBank/DDBJ whole genome shotgun (WGS) entry which is preliminary data.</text>
</comment>
<accession>A0AAW0K5A6</accession>
<evidence type="ECO:0000256" key="1">
    <source>
        <dbReference type="SAM" id="MobiDB-lite"/>
    </source>
</evidence>
<protein>
    <submittedName>
        <fullName evidence="2">Uncharacterized protein</fullName>
    </submittedName>
</protein>
<keyword evidence="3" id="KW-1185">Reference proteome</keyword>
<gene>
    <name evidence="2" type="ORF">U0070_017685</name>
</gene>
<sequence>MTGSLVSDTYTIQSTARIRERYSVDSPMASRIMAMVRTPPAGTPAAPTLDAVAVTLEDGKAKSTLLSWAMNTAATHWKMAAPSMFTVAPMGRMNLLILLSTPLFSSMHFIIDGRVAELEKNKTIQHQSSPSQPGGERGSKRCEEAQEESVRVFPCKSKIDKRQNNSSMNNMAQDRCEDVFPEAGHKHDDILHFHNLASNQERDAYRYVPRSQAQTLIKEMLRRGWEMLGLWGGAEEGLGDAGPLGSQFKANLGYMRLYFKKPNQTKTKPQFSPQNDGDQVKRHACSESYTMSFLR</sequence>
<dbReference type="EMBL" id="JBBHLL010000004">
    <property type="protein sequence ID" value="KAK7834499.1"/>
    <property type="molecule type" value="Genomic_DNA"/>
</dbReference>
<evidence type="ECO:0000313" key="3">
    <source>
        <dbReference type="Proteomes" id="UP001488838"/>
    </source>
</evidence>
<evidence type="ECO:0000313" key="2">
    <source>
        <dbReference type="EMBL" id="KAK7834499.1"/>
    </source>
</evidence>
<feature type="compositionally biased region" description="Basic and acidic residues" evidence="1">
    <location>
        <begin position="137"/>
        <end position="147"/>
    </location>
</feature>
<dbReference type="AlphaFoldDB" id="A0AAW0K5A6"/>
<reference evidence="2 3" key="1">
    <citation type="journal article" date="2023" name="bioRxiv">
        <title>Conserved and derived expression patterns and positive selection on dental genes reveal complex evolutionary context of ever-growing rodent molars.</title>
        <authorList>
            <person name="Calamari Z.T."/>
            <person name="Song A."/>
            <person name="Cohen E."/>
            <person name="Akter M."/>
            <person name="Roy R.D."/>
            <person name="Hallikas O."/>
            <person name="Christensen M.M."/>
            <person name="Li P."/>
            <person name="Marangoni P."/>
            <person name="Jernvall J."/>
            <person name="Klein O.D."/>
        </authorList>
    </citation>
    <scope>NUCLEOTIDE SEQUENCE [LARGE SCALE GENOMIC DNA]</scope>
    <source>
        <strain evidence="2">V071</strain>
    </source>
</reference>
<dbReference type="Proteomes" id="UP001488838">
    <property type="component" value="Unassembled WGS sequence"/>
</dbReference>
<feature type="region of interest" description="Disordered" evidence="1">
    <location>
        <begin position="121"/>
        <end position="147"/>
    </location>
</feature>
<name>A0AAW0K5A6_MYOGA</name>
<proteinExistence type="predicted"/>
<organism evidence="2 3">
    <name type="scientific">Myodes glareolus</name>
    <name type="common">Bank vole</name>
    <name type="synonym">Clethrionomys glareolus</name>
    <dbReference type="NCBI Taxonomy" id="447135"/>
    <lineage>
        <taxon>Eukaryota</taxon>
        <taxon>Metazoa</taxon>
        <taxon>Chordata</taxon>
        <taxon>Craniata</taxon>
        <taxon>Vertebrata</taxon>
        <taxon>Euteleostomi</taxon>
        <taxon>Mammalia</taxon>
        <taxon>Eutheria</taxon>
        <taxon>Euarchontoglires</taxon>
        <taxon>Glires</taxon>
        <taxon>Rodentia</taxon>
        <taxon>Myomorpha</taxon>
        <taxon>Muroidea</taxon>
        <taxon>Cricetidae</taxon>
        <taxon>Arvicolinae</taxon>
        <taxon>Myodes</taxon>
    </lineage>
</organism>